<evidence type="ECO:0000256" key="14">
    <source>
        <dbReference type="ARBA" id="ARBA00022989"/>
    </source>
</evidence>
<evidence type="ECO:0000256" key="8">
    <source>
        <dbReference type="ARBA" id="ARBA00022723"/>
    </source>
</evidence>
<feature type="domain" description="AIG1-type G" evidence="19">
    <location>
        <begin position="62"/>
        <end position="246"/>
    </location>
</feature>
<dbReference type="Proteomes" id="UP001165289">
    <property type="component" value="Unassembled WGS sequence"/>
</dbReference>
<evidence type="ECO:0000256" key="15">
    <source>
        <dbReference type="ARBA" id="ARBA00023134"/>
    </source>
</evidence>
<dbReference type="InterPro" id="IPR006703">
    <property type="entry name" value="G_AIG1"/>
</dbReference>
<dbReference type="Pfam" id="PF04548">
    <property type="entry name" value="AIG1"/>
    <property type="match status" value="1"/>
</dbReference>
<dbReference type="GO" id="GO:0015031">
    <property type="term" value="P:protein transport"/>
    <property type="evidence" value="ECO:0007669"/>
    <property type="project" value="UniProtKB-KW"/>
</dbReference>
<evidence type="ECO:0000256" key="16">
    <source>
        <dbReference type="ARBA" id="ARBA00023136"/>
    </source>
</evidence>
<dbReference type="PANTHER" id="PTHR10903">
    <property type="entry name" value="GTPASE, IMAP FAMILY MEMBER-RELATED"/>
    <property type="match status" value="1"/>
</dbReference>
<dbReference type="AlphaFoldDB" id="A0AAV7JV88"/>
<keyword evidence="8" id="KW-0479">Metal-binding</keyword>
<evidence type="ECO:0000313" key="20">
    <source>
        <dbReference type="EMBL" id="KAI6652814.1"/>
    </source>
</evidence>
<keyword evidence="15" id="KW-0342">GTP-binding</keyword>
<keyword evidence="13" id="KW-0653">Protein transport</keyword>
<evidence type="ECO:0000256" key="12">
    <source>
        <dbReference type="ARBA" id="ARBA00022842"/>
    </source>
</evidence>
<evidence type="ECO:0000259" key="19">
    <source>
        <dbReference type="Pfam" id="PF04548"/>
    </source>
</evidence>
<dbReference type="Gene3D" id="3.40.50.300">
    <property type="entry name" value="P-loop containing nucleotide triphosphate hydrolases"/>
    <property type="match status" value="1"/>
</dbReference>
<feature type="region of interest" description="Disordered" evidence="18">
    <location>
        <begin position="355"/>
        <end position="374"/>
    </location>
</feature>
<comment type="caution">
    <text evidence="20">The sequence shown here is derived from an EMBL/GenBank/DDBJ whole genome shotgun (WGS) entry which is preliminary data.</text>
</comment>
<comment type="subcellular location">
    <subcellularLocation>
        <location evidence="2">Membrane</location>
        <topology evidence="2">Single-pass membrane protein</topology>
    </subcellularLocation>
    <subcellularLocation>
        <location evidence="17">Plastid</location>
        <location evidence="17">Chloroplast outer membrane</location>
    </subcellularLocation>
</comment>
<keyword evidence="21" id="KW-1185">Reference proteome</keyword>
<dbReference type="InterPro" id="IPR045058">
    <property type="entry name" value="GIMA/IAN/Toc"/>
</dbReference>
<evidence type="ECO:0000256" key="10">
    <source>
        <dbReference type="ARBA" id="ARBA00022801"/>
    </source>
</evidence>
<keyword evidence="5" id="KW-0150">Chloroplast</keyword>
<evidence type="ECO:0000256" key="7">
    <source>
        <dbReference type="ARBA" id="ARBA00022692"/>
    </source>
</evidence>
<keyword evidence="12" id="KW-0460">Magnesium</keyword>
<keyword evidence="9" id="KW-0547">Nucleotide-binding</keyword>
<comment type="cofactor">
    <cofactor evidence="1">
        <name>Mg(2+)</name>
        <dbReference type="ChEBI" id="CHEBI:18420"/>
    </cofactor>
</comment>
<evidence type="ECO:0000256" key="3">
    <source>
        <dbReference type="ARBA" id="ARBA00008535"/>
    </source>
</evidence>
<gene>
    <name evidence="20" type="ORF">LOD99_4200</name>
</gene>
<dbReference type="PANTHER" id="PTHR10903:SF135">
    <property type="entry name" value="TRANSLOCASE OF CHLOROPLAST 120, CHLOROPLASTIC-RELATED"/>
    <property type="match status" value="1"/>
</dbReference>
<dbReference type="GO" id="GO:0046872">
    <property type="term" value="F:metal ion binding"/>
    <property type="evidence" value="ECO:0007669"/>
    <property type="project" value="UniProtKB-KW"/>
</dbReference>
<sequence>MNCNSLSKIPPTQHSTCLPQYSELNINSLTLNAFESQNSQLVQHRLIQVRENETFRLRNVVRIMLLGNSGCGKSSFIRFIAGNKINLSTINHTCCVKVQSVNRLYDMIEAPGFQSATTEDDWRDLVSHVNKCGGVDVFLIVLHASEEYAIKVYKELNSFERKYVEDQQLFWERAVIVFTNADSSSTIKEQEKNIQILLHDLSVDKLRHIVINAENRCLYVDSLNTNPAYQTIQLQALYYQIIKIQEPYPEDVLLQSLPCSMSDTNPMTTFGESLSQFIEDMNCEFDEIQFATKKKKKSRKMKNILNFDRIKQITKSRRCSVDSQNEEEISINKYKSKSKRKSSLKFVKNPLKRILTHTPSNSPEYGRVHSDQSLQPTVSGDLEYELTNALDRSLTLPDLQTLDRDDDIIKENAYAIELYEQNQDVNIQDRPNSDDLLLPIVCNNISNSEEEFYTPPQSPSELRVAIN</sequence>
<keyword evidence="6" id="KW-0934">Plastid</keyword>
<evidence type="ECO:0000256" key="17">
    <source>
        <dbReference type="ARBA" id="ARBA00024013"/>
    </source>
</evidence>
<keyword evidence="7" id="KW-0812">Transmembrane</keyword>
<accession>A0AAV7JV88</accession>
<name>A0AAV7JV88_9METZ</name>
<dbReference type="GO" id="GO:0016787">
    <property type="term" value="F:hydrolase activity"/>
    <property type="evidence" value="ECO:0007669"/>
    <property type="project" value="UniProtKB-KW"/>
</dbReference>
<evidence type="ECO:0000256" key="11">
    <source>
        <dbReference type="ARBA" id="ARBA00022805"/>
    </source>
</evidence>
<evidence type="ECO:0000256" key="9">
    <source>
        <dbReference type="ARBA" id="ARBA00022741"/>
    </source>
</evidence>
<evidence type="ECO:0000256" key="4">
    <source>
        <dbReference type="ARBA" id="ARBA00022448"/>
    </source>
</evidence>
<keyword evidence="16" id="KW-0472">Membrane</keyword>
<keyword evidence="4" id="KW-0813">Transport</keyword>
<dbReference type="SUPFAM" id="SSF52540">
    <property type="entry name" value="P-loop containing nucleoside triphosphate hydrolases"/>
    <property type="match status" value="1"/>
</dbReference>
<keyword evidence="11" id="KW-1002">Plastid outer membrane</keyword>
<evidence type="ECO:0000256" key="5">
    <source>
        <dbReference type="ARBA" id="ARBA00022528"/>
    </source>
</evidence>
<evidence type="ECO:0000256" key="18">
    <source>
        <dbReference type="SAM" id="MobiDB-lite"/>
    </source>
</evidence>
<evidence type="ECO:0000256" key="13">
    <source>
        <dbReference type="ARBA" id="ARBA00022927"/>
    </source>
</evidence>
<protein>
    <recommendedName>
        <fullName evidence="19">AIG1-type G domain-containing protein</fullName>
    </recommendedName>
</protein>
<dbReference type="InterPro" id="IPR027417">
    <property type="entry name" value="P-loop_NTPase"/>
</dbReference>
<keyword evidence="14" id="KW-1133">Transmembrane helix</keyword>
<evidence type="ECO:0000313" key="21">
    <source>
        <dbReference type="Proteomes" id="UP001165289"/>
    </source>
</evidence>
<proteinExistence type="inferred from homology"/>
<dbReference type="GO" id="GO:0005525">
    <property type="term" value="F:GTP binding"/>
    <property type="evidence" value="ECO:0007669"/>
    <property type="project" value="UniProtKB-KW"/>
</dbReference>
<comment type="similarity">
    <text evidence="3">Belongs to the TRAFAC class TrmE-Era-EngA-EngB-Septin-like GTPase superfamily. AIG1/Toc34/Toc159-like paraseptin GTPase family. IAN subfamily.</text>
</comment>
<dbReference type="GO" id="GO:0016020">
    <property type="term" value="C:membrane"/>
    <property type="evidence" value="ECO:0007669"/>
    <property type="project" value="UniProtKB-SubCell"/>
</dbReference>
<reference evidence="20 21" key="1">
    <citation type="journal article" date="2023" name="BMC Biol.">
        <title>The compact genome of the sponge Oopsacas minuta (Hexactinellida) is lacking key metazoan core genes.</title>
        <authorList>
            <person name="Santini S."/>
            <person name="Schenkelaars Q."/>
            <person name="Jourda C."/>
            <person name="Duchesne M."/>
            <person name="Belahbib H."/>
            <person name="Rocher C."/>
            <person name="Selva M."/>
            <person name="Riesgo A."/>
            <person name="Vervoort M."/>
            <person name="Leys S.P."/>
            <person name="Kodjabachian L."/>
            <person name="Le Bivic A."/>
            <person name="Borchiellini C."/>
            <person name="Claverie J.M."/>
            <person name="Renard E."/>
        </authorList>
    </citation>
    <scope>NUCLEOTIDE SEQUENCE [LARGE SCALE GENOMIC DNA]</scope>
    <source>
        <strain evidence="20">SPO-2</strain>
    </source>
</reference>
<organism evidence="20 21">
    <name type="scientific">Oopsacas minuta</name>
    <dbReference type="NCBI Taxonomy" id="111878"/>
    <lineage>
        <taxon>Eukaryota</taxon>
        <taxon>Metazoa</taxon>
        <taxon>Porifera</taxon>
        <taxon>Hexactinellida</taxon>
        <taxon>Hexasterophora</taxon>
        <taxon>Lyssacinosida</taxon>
        <taxon>Leucopsacidae</taxon>
        <taxon>Oopsacas</taxon>
    </lineage>
</organism>
<evidence type="ECO:0000256" key="6">
    <source>
        <dbReference type="ARBA" id="ARBA00022640"/>
    </source>
</evidence>
<evidence type="ECO:0000256" key="1">
    <source>
        <dbReference type="ARBA" id="ARBA00001946"/>
    </source>
</evidence>
<evidence type="ECO:0000256" key="2">
    <source>
        <dbReference type="ARBA" id="ARBA00004167"/>
    </source>
</evidence>
<dbReference type="EMBL" id="JAKMXF010000297">
    <property type="protein sequence ID" value="KAI6652814.1"/>
    <property type="molecule type" value="Genomic_DNA"/>
</dbReference>
<keyword evidence="10" id="KW-0378">Hydrolase</keyword>